<gene>
    <name evidence="6" type="ORF">HNQ53_000957</name>
</gene>
<dbReference type="SUPFAM" id="SSF54001">
    <property type="entry name" value="Cysteine proteinases"/>
    <property type="match status" value="1"/>
</dbReference>
<protein>
    <submittedName>
        <fullName evidence="6">Lipoprotein NlpC</fullName>
    </submittedName>
</protein>
<keyword evidence="2" id="KW-0645">Protease</keyword>
<proteinExistence type="inferred from homology"/>
<dbReference type="Pfam" id="PF00877">
    <property type="entry name" value="NLPC_P60"/>
    <property type="match status" value="1"/>
</dbReference>
<evidence type="ECO:0000259" key="5">
    <source>
        <dbReference type="Pfam" id="PF00877"/>
    </source>
</evidence>
<sequence length="205" mass="22531">MNRAFLPFFLAGLVQLSACEDSDIAERQHSADMAKASLSGQTDVISPQQSTRLVLGEKLVAEALPWENREYRIGEAEQCMNWTREILVAACGEHFATLETESPWDGHLLGPEDELLPEHVDSLASDEFGQKVKAIDALQAGDLVFLKNTYGDWAEGVLTHVGIALGDGRYIHRMTSNDGLVKIDSIPTADFDSGIRLKDSLCQTQ</sequence>
<keyword evidence="3" id="KW-0378">Hydrolase</keyword>
<evidence type="ECO:0000313" key="6">
    <source>
        <dbReference type="EMBL" id="MBB5210769.1"/>
    </source>
</evidence>
<keyword evidence="4" id="KW-0788">Thiol protease</keyword>
<evidence type="ECO:0000256" key="4">
    <source>
        <dbReference type="ARBA" id="ARBA00022807"/>
    </source>
</evidence>
<dbReference type="InterPro" id="IPR000064">
    <property type="entry name" value="NLP_P60_dom"/>
</dbReference>
<dbReference type="GO" id="GO:0006508">
    <property type="term" value="P:proteolysis"/>
    <property type="evidence" value="ECO:0007669"/>
    <property type="project" value="UniProtKB-KW"/>
</dbReference>
<comment type="similarity">
    <text evidence="1">Belongs to the peptidase C40 family.</text>
</comment>
<organism evidence="6 7">
    <name type="scientific">Microbulbifer hydrolyticus</name>
    <dbReference type="NCBI Taxonomy" id="48074"/>
    <lineage>
        <taxon>Bacteria</taxon>
        <taxon>Pseudomonadati</taxon>
        <taxon>Pseudomonadota</taxon>
        <taxon>Gammaproteobacteria</taxon>
        <taxon>Cellvibrionales</taxon>
        <taxon>Microbulbiferaceae</taxon>
        <taxon>Microbulbifer</taxon>
    </lineage>
</organism>
<reference evidence="6 7" key="1">
    <citation type="submission" date="2020-08" db="EMBL/GenBank/DDBJ databases">
        <title>Genomic Encyclopedia of Type Strains, Phase IV (KMG-IV): sequencing the most valuable type-strain genomes for metagenomic binning, comparative biology and taxonomic classification.</title>
        <authorList>
            <person name="Goeker M."/>
        </authorList>
    </citation>
    <scope>NUCLEOTIDE SEQUENCE [LARGE SCALE GENOMIC DNA]</scope>
    <source>
        <strain evidence="6 7">DSM 11525</strain>
    </source>
</reference>
<dbReference type="AlphaFoldDB" id="A0AA89PIP9"/>
<keyword evidence="6" id="KW-0449">Lipoprotein</keyword>
<dbReference type="Gene3D" id="3.90.1720.10">
    <property type="entry name" value="endopeptidase domain like (from Nostoc punctiforme)"/>
    <property type="match status" value="1"/>
</dbReference>
<accession>A0AA89PIP9</accession>
<dbReference type="EMBL" id="JACHHR010000001">
    <property type="protein sequence ID" value="MBB5210769.1"/>
    <property type="molecule type" value="Genomic_DNA"/>
</dbReference>
<dbReference type="Proteomes" id="UP000563601">
    <property type="component" value="Unassembled WGS sequence"/>
</dbReference>
<evidence type="ECO:0000256" key="1">
    <source>
        <dbReference type="ARBA" id="ARBA00007074"/>
    </source>
</evidence>
<dbReference type="RefSeq" id="WP_237567870.1">
    <property type="nucleotide sequence ID" value="NZ_CP047491.1"/>
</dbReference>
<evidence type="ECO:0000313" key="7">
    <source>
        <dbReference type="Proteomes" id="UP000563601"/>
    </source>
</evidence>
<name>A0AA89PIP9_9GAMM</name>
<feature type="domain" description="NlpC/P60" evidence="5">
    <location>
        <begin position="126"/>
        <end position="177"/>
    </location>
</feature>
<evidence type="ECO:0000256" key="2">
    <source>
        <dbReference type="ARBA" id="ARBA00022670"/>
    </source>
</evidence>
<evidence type="ECO:0000256" key="3">
    <source>
        <dbReference type="ARBA" id="ARBA00022801"/>
    </source>
</evidence>
<comment type="caution">
    <text evidence="6">The sequence shown here is derived from an EMBL/GenBank/DDBJ whole genome shotgun (WGS) entry which is preliminary data.</text>
</comment>
<dbReference type="InterPro" id="IPR038765">
    <property type="entry name" value="Papain-like_cys_pep_sf"/>
</dbReference>
<dbReference type="GO" id="GO:0008234">
    <property type="term" value="F:cysteine-type peptidase activity"/>
    <property type="evidence" value="ECO:0007669"/>
    <property type="project" value="UniProtKB-KW"/>
</dbReference>